<dbReference type="Proteomes" id="UP000286595">
    <property type="component" value="Unassembled WGS sequence"/>
</dbReference>
<protein>
    <recommendedName>
        <fullName evidence="3">Transposase, YhgA-like</fullName>
    </recommendedName>
</protein>
<organism evidence="1 2">
    <name type="scientific">Coprococcus comes</name>
    <dbReference type="NCBI Taxonomy" id="410072"/>
    <lineage>
        <taxon>Bacteria</taxon>
        <taxon>Bacillati</taxon>
        <taxon>Bacillota</taxon>
        <taxon>Clostridia</taxon>
        <taxon>Lachnospirales</taxon>
        <taxon>Lachnospiraceae</taxon>
        <taxon>Coprococcus</taxon>
    </lineage>
</organism>
<sequence length="306" mass="36433">MRRQKKKSRHSKHPHNRQYKDRLWRMVFNNKEDLLQLYNAINHTDYHNPDDLEVNTLEDVLYLSMKNDVSFLVGGTMNLYEHQSTFNPNMPLRGVFYFSRLYEGYVADNNLMIYHEKRVRLPKPKYIVFYNGTKNQPDSMELKLSDCFENTDNEAPCLECTATMLNINYGHNQELMKHCRRLEEYSIFVQCVREYIQSEPSVEDALEKAIDTCINQDVLADFLKKHRAEVTNMILTTYDKDLYEKTLKEDAREEGREEGRAEIRAELNEFKLLNKCLLKAKRYNDLERATEDIEYQKKLLKELGIE</sequence>
<accession>A0A414U9S4</accession>
<evidence type="ECO:0000313" key="2">
    <source>
        <dbReference type="Proteomes" id="UP000286595"/>
    </source>
</evidence>
<gene>
    <name evidence="1" type="ORF">DW252_11850</name>
</gene>
<dbReference type="EMBL" id="QRIM01000014">
    <property type="protein sequence ID" value="RHG59370.1"/>
    <property type="molecule type" value="Genomic_DNA"/>
</dbReference>
<comment type="caution">
    <text evidence="1">The sequence shown here is derived from an EMBL/GenBank/DDBJ whole genome shotgun (WGS) entry which is preliminary data.</text>
</comment>
<dbReference type="AlphaFoldDB" id="A0A414U9S4"/>
<evidence type="ECO:0008006" key="3">
    <source>
        <dbReference type="Google" id="ProtNLM"/>
    </source>
</evidence>
<proteinExistence type="predicted"/>
<name>A0A414U9S4_9FIRM</name>
<reference evidence="1 2" key="1">
    <citation type="submission" date="2018-08" db="EMBL/GenBank/DDBJ databases">
        <title>A genome reference for cultivated species of the human gut microbiota.</title>
        <authorList>
            <person name="Zou Y."/>
            <person name="Xue W."/>
            <person name="Luo G."/>
        </authorList>
    </citation>
    <scope>NUCLEOTIDE SEQUENCE [LARGE SCALE GENOMIC DNA]</scope>
    <source>
        <strain evidence="1 2">AM22-12LB</strain>
    </source>
</reference>
<dbReference type="RefSeq" id="WP_118218686.1">
    <property type="nucleotide sequence ID" value="NZ_QRIM01000014.1"/>
</dbReference>
<evidence type="ECO:0000313" key="1">
    <source>
        <dbReference type="EMBL" id="RHG59370.1"/>
    </source>
</evidence>